<organism evidence="4 5">
    <name type="scientific">Kaistella pullorum</name>
    <dbReference type="NCBI Taxonomy" id="2763074"/>
    <lineage>
        <taxon>Bacteria</taxon>
        <taxon>Pseudomonadati</taxon>
        <taxon>Bacteroidota</taxon>
        <taxon>Flavobacteriia</taxon>
        <taxon>Flavobacteriales</taxon>
        <taxon>Weeksellaceae</taxon>
        <taxon>Chryseobacterium group</taxon>
        <taxon>Kaistella</taxon>
    </lineage>
</organism>
<proteinExistence type="predicted"/>
<dbReference type="NCBIfam" id="TIGR04183">
    <property type="entry name" value="Por_Secre_tail"/>
    <property type="match status" value="1"/>
</dbReference>
<sequence>MKTNLLLRRCLRNAVASLLLAQPVLNAQVTLPNTRLVQLNTVKGSALSIVESTANFTYHVGTANSGEIGVDGLSATNIGVDDLFILKSNASTGSNMWLKTFNAGNGGIITPRYVSVDSSENLYVYGQFSGTITAGSTSATATGSSSSFLMKISSNGSAAWVNLLTGGHNVVYPKVKCVTDGTDTFIVYNQNYVARINDTNGNLVYNNQFNQTEVKSVALLNNSLYLAGATTDNGVMAGTETIPAKTGFILKGDKSGSFTASLKAAANSDTNYFGGWTDVSDIAISSDGAVVFSGFSKGSTSLISETSNYGYTYNPNPSQENNRIFNYVAKIDANLGAVAFFKTSSALSSDYIYGIQSRITHASVKPYGTTGNFRVIYTDNHFDGRNTINTFTNANGTTTTLTQSSTGGNVYKVLLSFNSSGAAPSALQPFTNGLVSSVGNNYSLSIVTARLFSTTVHDGLSGAAIWSKEKTNSISGSLVHVFQQNLNLSKDQLFVTSVVEGKANFFGKQVDNGSGVSARHFARLRADGLPMWHAQFHPDSGTRELNVSSDFAAVDKDDNLLMLANTSGATSIFTDAAGNTASFNQNALISTKVIIKTNKDGHFMWSKQLIPAQAAIISAAITADGNGDVHVVGITNQSFTVDGNTVSGTVSGNIFILKFSASGNLLYSKSYPNVGAYSLLPVLDAQHTLYLLTEPVNHTGNNYVFDGVTIPANPDYMDHLMLKFNSSGNVTAGKNFYANQPAGSTGYSWPNDIVFDGENFILMGSYYSISNTDTNFNGLDMAAVPKVYSPETHIPFLAKVKTDGSVMWQIPLHSNNSNTSAYTNISLDENKNIYMYGYVKDKMSVNGTEYLFDANTGNKILLKLDTDGSLKYSKVVDSGMNNYPMLSVFGNDKVNVSSFTSASTILNYPVNFNRASNFYIATFGNLDTKYLTPTKEYLELTNLEISNNPDNANTFSFDIINNVNWTANSDTSWLNLSYLSLTGKHDFKNSISGNGDAKLIMSAQTNTTGVNRTANVLVSGDSGVSPKTIAITQSAVLASGENKTFVTTLYPNPTSDILYIDTKQRISKIEIFDMSGRLLKTADGKDKKVSVAQLNKGTYLILIHTENGVVNSKFIKK</sequence>
<dbReference type="InterPro" id="IPR026444">
    <property type="entry name" value="Secre_tail"/>
</dbReference>
<evidence type="ECO:0000313" key="5">
    <source>
        <dbReference type="Proteomes" id="UP000626242"/>
    </source>
</evidence>
<name>A0ABR8WL07_9FLAO</name>
<feature type="signal peptide" evidence="2">
    <location>
        <begin position="1"/>
        <end position="26"/>
    </location>
</feature>
<dbReference type="InterPro" id="IPR024361">
    <property type="entry name" value="BACON"/>
</dbReference>
<dbReference type="Pfam" id="PF18962">
    <property type="entry name" value="Por_Secre_tail"/>
    <property type="match status" value="1"/>
</dbReference>
<gene>
    <name evidence="4" type="ORF">H9628_04605</name>
</gene>
<dbReference type="Proteomes" id="UP000626242">
    <property type="component" value="Unassembled WGS sequence"/>
</dbReference>
<dbReference type="RefSeq" id="WP_251832957.1">
    <property type="nucleotide sequence ID" value="NZ_JACSPS010000002.1"/>
</dbReference>
<keyword evidence="5" id="KW-1185">Reference proteome</keyword>
<dbReference type="InterPro" id="IPR013783">
    <property type="entry name" value="Ig-like_fold"/>
</dbReference>
<protein>
    <submittedName>
        <fullName evidence="4">T9SS type A sorting domain-containing protein</fullName>
    </submittedName>
</protein>
<evidence type="ECO:0000256" key="2">
    <source>
        <dbReference type="SAM" id="SignalP"/>
    </source>
</evidence>
<feature type="domain" description="Secretion system C-terminal sorting" evidence="3">
    <location>
        <begin position="1049"/>
        <end position="1115"/>
    </location>
</feature>
<reference evidence="4 5" key="1">
    <citation type="submission" date="2020-08" db="EMBL/GenBank/DDBJ databases">
        <title>A Genomic Blueprint of the Chicken Gut Microbiome.</title>
        <authorList>
            <person name="Gilroy R."/>
            <person name="Ravi A."/>
            <person name="Getino M."/>
            <person name="Pursley I."/>
            <person name="Horton D.L."/>
            <person name="Alikhan N.-F."/>
            <person name="Baker D."/>
            <person name="Gharbi K."/>
            <person name="Hall N."/>
            <person name="Watson M."/>
            <person name="Adriaenssens E.M."/>
            <person name="Foster-Nyarko E."/>
            <person name="Jarju S."/>
            <person name="Secka A."/>
            <person name="Antonio M."/>
            <person name="Oren A."/>
            <person name="Chaudhuri R."/>
            <person name="La Ragione R.M."/>
            <person name="Hildebrand F."/>
            <person name="Pallen M.J."/>
        </authorList>
    </citation>
    <scope>NUCLEOTIDE SEQUENCE [LARGE SCALE GENOMIC DNA]</scope>
    <source>
        <strain evidence="4 5">Sa1CVA4</strain>
    </source>
</reference>
<dbReference type="Gene3D" id="2.60.40.10">
    <property type="entry name" value="Immunoglobulins"/>
    <property type="match status" value="1"/>
</dbReference>
<evidence type="ECO:0000259" key="3">
    <source>
        <dbReference type="Pfam" id="PF18962"/>
    </source>
</evidence>
<keyword evidence="1 2" id="KW-0732">Signal</keyword>
<accession>A0ABR8WL07</accession>
<dbReference type="CDD" id="cd14948">
    <property type="entry name" value="BACON"/>
    <property type="match status" value="1"/>
</dbReference>
<feature type="chain" id="PRO_5045833324" evidence="2">
    <location>
        <begin position="27"/>
        <end position="1117"/>
    </location>
</feature>
<evidence type="ECO:0000313" key="4">
    <source>
        <dbReference type="EMBL" id="MBD8017744.1"/>
    </source>
</evidence>
<dbReference type="EMBL" id="JACSPS010000002">
    <property type="protein sequence ID" value="MBD8017744.1"/>
    <property type="molecule type" value="Genomic_DNA"/>
</dbReference>
<evidence type="ECO:0000256" key="1">
    <source>
        <dbReference type="ARBA" id="ARBA00022729"/>
    </source>
</evidence>
<comment type="caution">
    <text evidence="4">The sequence shown here is derived from an EMBL/GenBank/DDBJ whole genome shotgun (WGS) entry which is preliminary data.</text>
</comment>